<evidence type="ECO:0000256" key="3">
    <source>
        <dbReference type="ARBA" id="ARBA00022475"/>
    </source>
</evidence>
<evidence type="ECO:0000256" key="2">
    <source>
        <dbReference type="ARBA" id="ARBA00022448"/>
    </source>
</evidence>
<organism evidence="10 11">
    <name type="scientific">Peribacillus simplex NBRC 15720 = DSM 1321</name>
    <dbReference type="NCBI Taxonomy" id="1349754"/>
    <lineage>
        <taxon>Bacteria</taxon>
        <taxon>Bacillati</taxon>
        <taxon>Bacillota</taxon>
        <taxon>Bacilli</taxon>
        <taxon>Bacillales</taxon>
        <taxon>Bacillaceae</taxon>
        <taxon>Peribacillus</taxon>
    </lineage>
</organism>
<dbReference type="OrthoDB" id="2833at2"/>
<evidence type="ECO:0000256" key="4">
    <source>
        <dbReference type="ARBA" id="ARBA00022597"/>
    </source>
</evidence>
<feature type="transmembrane region" description="Helical" evidence="9">
    <location>
        <begin position="166"/>
        <end position="187"/>
    </location>
</feature>
<keyword evidence="2" id="KW-0813">Transport</keyword>
<protein>
    <submittedName>
        <fullName evidence="10">2-keto-3-deoxygluconate permease</fullName>
    </submittedName>
</protein>
<reference evidence="10 11" key="1">
    <citation type="submission" date="2016-10" db="EMBL/GenBank/DDBJ databases">
        <title>The whole genome sequencing and assembly of Bacillus simplex DSM 1321 strain.</title>
        <authorList>
            <person name="Park M.-K."/>
            <person name="Lee Y.-J."/>
            <person name="Yi H."/>
            <person name="Bahn Y.-S."/>
            <person name="Kim J.F."/>
            <person name="Lee D.-W."/>
        </authorList>
    </citation>
    <scope>NUCLEOTIDE SEQUENCE [LARGE SCALE GENOMIC DNA]</scope>
    <source>
        <strain evidence="10 11">DSM 1321</strain>
    </source>
</reference>
<evidence type="ECO:0000256" key="7">
    <source>
        <dbReference type="ARBA" id="ARBA00022989"/>
    </source>
</evidence>
<feature type="transmembrane region" description="Helical" evidence="9">
    <location>
        <begin position="139"/>
        <end position="160"/>
    </location>
</feature>
<evidence type="ECO:0000256" key="5">
    <source>
        <dbReference type="ARBA" id="ARBA00022692"/>
    </source>
</evidence>
<evidence type="ECO:0000256" key="8">
    <source>
        <dbReference type="ARBA" id="ARBA00023136"/>
    </source>
</evidence>
<dbReference type="Proteomes" id="UP000214618">
    <property type="component" value="Chromosome"/>
</dbReference>
<dbReference type="GO" id="GO:0015649">
    <property type="term" value="F:2-keto-3-deoxygluconate:proton symporter activity"/>
    <property type="evidence" value="ECO:0007669"/>
    <property type="project" value="InterPro"/>
</dbReference>
<evidence type="ECO:0000313" key="11">
    <source>
        <dbReference type="Proteomes" id="UP000214618"/>
    </source>
</evidence>
<keyword evidence="8 9" id="KW-0472">Membrane</keyword>
<name>A0A223EIY5_9BACI</name>
<feature type="transmembrane region" description="Helical" evidence="9">
    <location>
        <begin position="286"/>
        <end position="310"/>
    </location>
</feature>
<evidence type="ECO:0000256" key="6">
    <source>
        <dbReference type="ARBA" id="ARBA00022847"/>
    </source>
</evidence>
<keyword evidence="7 9" id="KW-1133">Transmembrane helix</keyword>
<dbReference type="Pfam" id="PF03812">
    <property type="entry name" value="KdgT"/>
    <property type="match status" value="1"/>
</dbReference>
<dbReference type="GO" id="GO:0016020">
    <property type="term" value="C:membrane"/>
    <property type="evidence" value="ECO:0007669"/>
    <property type="project" value="InterPro"/>
</dbReference>
<feature type="transmembrane region" description="Helical" evidence="9">
    <location>
        <begin position="12"/>
        <end position="29"/>
    </location>
</feature>
<sequence length="341" mass="35739">MRIKAAIEKIPGGMMVVPLFIGALIHTIFPDTATFFGGFTGAMLTGTASILAVFFFCVGATIDVKQSGYIARKGFTLLIGKVVFAALLGYGAALLLPENGIQTGLFSGLSVLVLIAAFNETNGGLYTALMTKLGRTEDAAAFPFISIESGPFFTMIILGVGGLATFPWQTIVSTLIPFAVGMIVGNIDKECREFFGQAVPVLIPFFALALGFGLDFGMILKSGFMGILMGVAVVFLSGGVLYLLDRYVTGSDGVAGVAASSTAGAAVAVPFIIAELNPQFAPVAESATAIIATSVLVTAILTPMLTMWVAKKQEERGIPQRRVKKPTILKDSNVTSIQKAE</sequence>
<dbReference type="GeneID" id="56474173"/>
<dbReference type="EMBL" id="CP017704">
    <property type="protein sequence ID" value="ASS95196.1"/>
    <property type="molecule type" value="Genomic_DNA"/>
</dbReference>
<dbReference type="InterPro" id="IPR004684">
    <property type="entry name" value="2keto-3dGluconate_permease"/>
</dbReference>
<keyword evidence="5 9" id="KW-0812">Transmembrane</keyword>
<accession>A0A223EIY5</accession>
<feature type="transmembrane region" description="Helical" evidence="9">
    <location>
        <begin position="256"/>
        <end position="274"/>
    </location>
</feature>
<dbReference type="RefSeq" id="WP_063234948.1">
    <property type="nucleotide sequence ID" value="NZ_BCVO01000018.1"/>
</dbReference>
<keyword evidence="3" id="KW-1003">Cell membrane</keyword>
<feature type="transmembrane region" description="Helical" evidence="9">
    <location>
        <begin position="74"/>
        <end position="95"/>
    </location>
</feature>
<keyword evidence="6" id="KW-0769">Symport</keyword>
<feature type="transmembrane region" description="Helical" evidence="9">
    <location>
        <begin position="224"/>
        <end position="244"/>
    </location>
</feature>
<proteinExistence type="inferred from homology"/>
<dbReference type="AlphaFoldDB" id="A0A223EIY5"/>
<evidence type="ECO:0000313" key="10">
    <source>
        <dbReference type="EMBL" id="ASS95196.1"/>
    </source>
</evidence>
<keyword evidence="4" id="KW-0762">Sugar transport</keyword>
<feature type="transmembrane region" description="Helical" evidence="9">
    <location>
        <begin position="194"/>
        <end position="212"/>
    </location>
</feature>
<comment type="similarity">
    <text evidence="1">Belongs to the KdgT transporter family.</text>
</comment>
<evidence type="ECO:0000256" key="9">
    <source>
        <dbReference type="SAM" id="Phobius"/>
    </source>
</evidence>
<feature type="transmembrane region" description="Helical" evidence="9">
    <location>
        <begin position="35"/>
        <end position="62"/>
    </location>
</feature>
<gene>
    <name evidence="10" type="ORF">BS1321_15535</name>
</gene>
<evidence type="ECO:0000256" key="1">
    <source>
        <dbReference type="ARBA" id="ARBA00006430"/>
    </source>
</evidence>
<feature type="transmembrane region" description="Helical" evidence="9">
    <location>
        <begin position="101"/>
        <end position="118"/>
    </location>
</feature>